<dbReference type="Pfam" id="PF26639">
    <property type="entry name" value="Het-6_barrel"/>
    <property type="match status" value="1"/>
</dbReference>
<evidence type="ECO:0000259" key="1">
    <source>
        <dbReference type="Pfam" id="PF06985"/>
    </source>
</evidence>
<protein>
    <submittedName>
        <fullName evidence="2">Ankyrin and HET domain-containing protein</fullName>
    </submittedName>
</protein>
<proteinExistence type="predicted"/>
<organism evidence="2 3">
    <name type="scientific">Colletotrichum abscissum</name>
    <dbReference type="NCBI Taxonomy" id="1671311"/>
    <lineage>
        <taxon>Eukaryota</taxon>
        <taxon>Fungi</taxon>
        <taxon>Dikarya</taxon>
        <taxon>Ascomycota</taxon>
        <taxon>Pezizomycotina</taxon>
        <taxon>Sordariomycetes</taxon>
        <taxon>Hypocreomycetidae</taxon>
        <taxon>Glomerellales</taxon>
        <taxon>Glomerellaceae</taxon>
        <taxon>Colletotrichum</taxon>
        <taxon>Colletotrichum acutatum species complex</taxon>
    </lineage>
</organism>
<sequence length="656" mass="74504">MEDQNPYKELDRGDSPQIRLLKIESAKSNDEVIKVNLYTKSLDQSPPFKALSYVWGDENCTTPILLNGLRFGVTYNLHAALKALRSKPNKSFLWVDTICVNQRDTSEKSHQISLMARIYSEAREVLCWLGPSTNDDSVFPFIQKCAELNRAMILPLPFASKSDAIRDILLRPYWYRVWVIQENVLARKRLYLCGMNEISSNDLYQGLVQIGRSLHLKPKRLRTKSFLQAADDLRNFKGYGMLANTFIGPRELMSHTISDPLSLLIEAMMDTARFMATDPRDHLYGILGLFPELAHLITPDYTKSPTAVFLDFALLNLKEDSRLIARSGIGHKNCTRRRRSCDNLPSWVPNHSGPFVESRTGISIWTAHIDIKFEAGTFCPQELKWHLAHDTLVLRASGVQAGRITSVLSPDTSFSERMVKWNCCAAANITDHAYISWRRAFYRTILMDRDRMIDLRLLFKNDNAAMDFVDERMPLDLIHSISMIDTYILMMQSIFGFYPRKESQAEIGHHSPVHPTPSIQAERSYWFPKNQDSQLNDLYLGEEKQDSVKMLPANDKMIGESMLGGLKLSLANEVDRITRDRSFVLTEYGHMGLAPLGAQVGDHVVLIGGCPVPLVLRKQGEDYQVIGDTYVCGLMEGQMSENVSAGTAHIEDFRLI</sequence>
<feature type="domain" description="Heterokaryon incompatibility" evidence="1">
    <location>
        <begin position="48"/>
        <end position="182"/>
    </location>
</feature>
<dbReference type="Proteomes" id="UP001056436">
    <property type="component" value="Unassembled WGS sequence"/>
</dbReference>
<accession>A0A9P9X534</accession>
<keyword evidence="3" id="KW-1185">Reference proteome</keyword>
<dbReference type="OrthoDB" id="3553147at2759"/>
<reference evidence="2" key="1">
    <citation type="submission" date="2019-01" db="EMBL/GenBank/DDBJ databases">
        <title>Colletotrichum abscissum LGMF1257.</title>
        <authorList>
            <person name="Baroncelli R."/>
        </authorList>
    </citation>
    <scope>NUCLEOTIDE SEQUENCE</scope>
    <source>
        <strain evidence="2">Ca142</strain>
    </source>
</reference>
<dbReference type="PANTHER" id="PTHR24148:SF64">
    <property type="entry name" value="HETEROKARYON INCOMPATIBILITY DOMAIN-CONTAINING PROTEIN"/>
    <property type="match status" value="1"/>
</dbReference>
<dbReference type="InterPro" id="IPR010730">
    <property type="entry name" value="HET"/>
</dbReference>
<dbReference type="PANTHER" id="PTHR24148">
    <property type="entry name" value="ANKYRIN REPEAT DOMAIN-CONTAINING PROTEIN 39 HOMOLOG-RELATED"/>
    <property type="match status" value="1"/>
</dbReference>
<evidence type="ECO:0000313" key="3">
    <source>
        <dbReference type="Proteomes" id="UP001056436"/>
    </source>
</evidence>
<dbReference type="InterPro" id="IPR052895">
    <property type="entry name" value="HetReg/Transcr_Mod"/>
</dbReference>
<name>A0A9P9X534_9PEZI</name>
<dbReference type="Pfam" id="PF06985">
    <property type="entry name" value="HET"/>
    <property type="match status" value="1"/>
</dbReference>
<dbReference type="AlphaFoldDB" id="A0A9P9X534"/>
<dbReference type="EMBL" id="SDAQ01000117">
    <property type="protein sequence ID" value="KAI3537147.1"/>
    <property type="molecule type" value="Genomic_DNA"/>
</dbReference>
<gene>
    <name evidence="2" type="ORF">CABS02_12256</name>
</gene>
<comment type="caution">
    <text evidence="2">The sequence shown here is derived from an EMBL/GenBank/DDBJ whole genome shotgun (WGS) entry which is preliminary data.</text>
</comment>
<evidence type="ECO:0000313" key="2">
    <source>
        <dbReference type="EMBL" id="KAI3537147.1"/>
    </source>
</evidence>